<dbReference type="InterPro" id="IPR009057">
    <property type="entry name" value="Homeodomain-like_sf"/>
</dbReference>
<evidence type="ECO:0000256" key="1">
    <source>
        <dbReference type="ARBA" id="ARBA00023125"/>
    </source>
</evidence>
<dbReference type="Proteomes" id="UP001629230">
    <property type="component" value="Unassembled WGS sequence"/>
</dbReference>
<dbReference type="PRINTS" id="PR00455">
    <property type="entry name" value="HTHTETR"/>
</dbReference>
<reference evidence="4 5" key="1">
    <citation type="journal article" date="2024" name="Chem. Sci.">
        <title>Discovery of megapolipeptins by genome mining of a Burkholderiales bacteria collection.</title>
        <authorList>
            <person name="Paulo B.S."/>
            <person name="Recchia M.J.J."/>
            <person name="Lee S."/>
            <person name="Fergusson C.H."/>
            <person name="Romanowski S.B."/>
            <person name="Hernandez A."/>
            <person name="Krull N."/>
            <person name="Liu D.Y."/>
            <person name="Cavanagh H."/>
            <person name="Bos A."/>
            <person name="Gray C.A."/>
            <person name="Murphy B.T."/>
            <person name="Linington R.G."/>
            <person name="Eustaquio A.S."/>
        </authorList>
    </citation>
    <scope>NUCLEOTIDE SEQUENCE [LARGE SCALE GENOMIC DNA]</scope>
    <source>
        <strain evidence="4 5">RL17-350-BIC-A</strain>
    </source>
</reference>
<dbReference type="EMBL" id="JAQQEZ010000037">
    <property type="protein sequence ID" value="MFM0006159.1"/>
    <property type="molecule type" value="Genomic_DNA"/>
</dbReference>
<comment type="caution">
    <text evidence="4">The sequence shown here is derived from an EMBL/GenBank/DDBJ whole genome shotgun (WGS) entry which is preliminary data.</text>
</comment>
<organism evidence="4 5">
    <name type="scientific">Paraburkholderia dipogonis</name>
    <dbReference type="NCBI Taxonomy" id="1211383"/>
    <lineage>
        <taxon>Bacteria</taxon>
        <taxon>Pseudomonadati</taxon>
        <taxon>Pseudomonadota</taxon>
        <taxon>Betaproteobacteria</taxon>
        <taxon>Burkholderiales</taxon>
        <taxon>Burkholderiaceae</taxon>
        <taxon>Paraburkholderia</taxon>
    </lineage>
</organism>
<dbReference type="PANTHER" id="PTHR30055">
    <property type="entry name" value="HTH-TYPE TRANSCRIPTIONAL REGULATOR RUTR"/>
    <property type="match status" value="1"/>
</dbReference>
<feature type="DNA-binding region" description="H-T-H motif" evidence="2">
    <location>
        <begin position="45"/>
        <end position="64"/>
    </location>
</feature>
<dbReference type="InterPro" id="IPR041669">
    <property type="entry name" value="TetR_C_15"/>
</dbReference>
<dbReference type="InterPro" id="IPR050109">
    <property type="entry name" value="HTH-type_TetR-like_transc_reg"/>
</dbReference>
<feature type="domain" description="HTH tetR-type" evidence="3">
    <location>
        <begin position="22"/>
        <end position="82"/>
    </location>
</feature>
<name>A0ABW9B3C2_9BURK</name>
<evidence type="ECO:0000256" key="2">
    <source>
        <dbReference type="PROSITE-ProRule" id="PRU00335"/>
    </source>
</evidence>
<gene>
    <name evidence="4" type="ORF">PQR57_34880</name>
</gene>
<keyword evidence="5" id="KW-1185">Reference proteome</keyword>
<protein>
    <submittedName>
        <fullName evidence="4">TetR/AcrR family transcriptional regulator</fullName>
    </submittedName>
</protein>
<evidence type="ECO:0000259" key="3">
    <source>
        <dbReference type="PROSITE" id="PS50977"/>
    </source>
</evidence>
<dbReference type="Pfam" id="PF00440">
    <property type="entry name" value="TetR_N"/>
    <property type="match status" value="1"/>
</dbReference>
<proteinExistence type="predicted"/>
<dbReference type="Gene3D" id="1.10.357.10">
    <property type="entry name" value="Tetracycline Repressor, domain 2"/>
    <property type="match status" value="1"/>
</dbReference>
<accession>A0ABW9B3C2</accession>
<sequence>MATRIAAPRGAMRKAPQQARSRATIDAILDAAAHILGERGWEGLTTNGVAEAAGASIGSLYQYFPNKLALIEAVRRRHFDDVLAVLHAAANLETPRVKRITVLVDGMIAVHSRHPAAHRVLLEESPRGEDSRSAHDRFDVECTKAYETLFRANVRGVAERGCVGARVLAGALAGAVHEAARQGQLASPVLRRELIALVDAYLSRLRPLVEKPVSRQAR</sequence>
<dbReference type="InterPro" id="IPR001647">
    <property type="entry name" value="HTH_TetR"/>
</dbReference>
<dbReference type="SUPFAM" id="SSF46689">
    <property type="entry name" value="Homeodomain-like"/>
    <property type="match status" value="1"/>
</dbReference>
<dbReference type="Pfam" id="PF17918">
    <property type="entry name" value="TetR_C_15"/>
    <property type="match status" value="1"/>
</dbReference>
<keyword evidence="1 2" id="KW-0238">DNA-binding</keyword>
<dbReference type="PANTHER" id="PTHR30055:SF201">
    <property type="entry name" value="TRANSCRIPTIONAL REGULATORY PROTEIN"/>
    <property type="match status" value="1"/>
</dbReference>
<evidence type="ECO:0000313" key="5">
    <source>
        <dbReference type="Proteomes" id="UP001629230"/>
    </source>
</evidence>
<dbReference type="PROSITE" id="PS50977">
    <property type="entry name" value="HTH_TETR_2"/>
    <property type="match status" value="1"/>
</dbReference>
<dbReference type="RefSeq" id="WP_408180730.1">
    <property type="nucleotide sequence ID" value="NZ_JAQQEZ010000037.1"/>
</dbReference>
<evidence type="ECO:0000313" key="4">
    <source>
        <dbReference type="EMBL" id="MFM0006159.1"/>
    </source>
</evidence>